<dbReference type="RefSeq" id="WP_077718397.1">
    <property type="nucleotide sequence ID" value="NZ_CP019699.1"/>
</dbReference>
<dbReference type="KEGG" id="ntr:B0W44_01010"/>
<dbReference type="STRING" id="1471761.B0W44_01010"/>
<dbReference type="AlphaFoldDB" id="A0A1U9K3I1"/>
<keyword evidence="3" id="KW-1185">Reference proteome</keyword>
<dbReference type="Proteomes" id="UP000188603">
    <property type="component" value="Chromosome"/>
</dbReference>
<name>A0A1U9K3I1_9BACL</name>
<keyword evidence="1" id="KW-1133">Transmembrane helix</keyword>
<proteinExistence type="predicted"/>
<keyword evidence="1" id="KW-0472">Membrane</keyword>
<feature type="transmembrane region" description="Helical" evidence="1">
    <location>
        <begin position="12"/>
        <end position="32"/>
    </location>
</feature>
<feature type="transmembrane region" description="Helical" evidence="1">
    <location>
        <begin position="70"/>
        <end position="93"/>
    </location>
</feature>
<feature type="transmembrane region" description="Helical" evidence="1">
    <location>
        <begin position="38"/>
        <end position="58"/>
    </location>
</feature>
<organism evidence="2 3">
    <name type="scientific">Novibacillus thermophilus</name>
    <dbReference type="NCBI Taxonomy" id="1471761"/>
    <lineage>
        <taxon>Bacteria</taxon>
        <taxon>Bacillati</taxon>
        <taxon>Bacillota</taxon>
        <taxon>Bacilli</taxon>
        <taxon>Bacillales</taxon>
        <taxon>Thermoactinomycetaceae</taxon>
        <taxon>Novibacillus</taxon>
    </lineage>
</organism>
<evidence type="ECO:0000256" key="1">
    <source>
        <dbReference type="SAM" id="Phobius"/>
    </source>
</evidence>
<dbReference type="EMBL" id="CP019699">
    <property type="protein sequence ID" value="AQS54580.1"/>
    <property type="molecule type" value="Genomic_DNA"/>
</dbReference>
<evidence type="ECO:0000313" key="2">
    <source>
        <dbReference type="EMBL" id="AQS54580.1"/>
    </source>
</evidence>
<reference evidence="2 3" key="1">
    <citation type="journal article" date="2015" name="Int. J. Syst. Evol. Microbiol.">
        <title>Novibacillus thermophilus gen. nov., sp. nov., a Gram-staining-negative and moderately thermophilic member of the family Thermoactinomycetaceae.</title>
        <authorList>
            <person name="Yang G."/>
            <person name="Chen J."/>
            <person name="Zhou S."/>
        </authorList>
    </citation>
    <scope>NUCLEOTIDE SEQUENCE [LARGE SCALE GENOMIC DNA]</scope>
    <source>
        <strain evidence="2 3">SG-1</strain>
    </source>
</reference>
<keyword evidence="1" id="KW-0812">Transmembrane</keyword>
<accession>A0A1U9K3I1</accession>
<gene>
    <name evidence="2" type="ORF">B0W44_01010</name>
</gene>
<sequence>MSTIIKNNLMTIVYLFMGSMSLVLLNVFSGTLDFEISRILGVPMGVALGYVGAAYAAWKAGKSIRRALTIAVGAVGASLILSVLADAAIEWALKNNQEWLANW</sequence>
<protein>
    <submittedName>
        <fullName evidence="2">Uncharacterized protein</fullName>
    </submittedName>
</protein>
<evidence type="ECO:0000313" key="3">
    <source>
        <dbReference type="Proteomes" id="UP000188603"/>
    </source>
</evidence>